<comment type="caution">
    <text evidence="3">The sequence shown here is derived from an EMBL/GenBank/DDBJ whole genome shotgun (WGS) entry which is preliminary data.</text>
</comment>
<dbReference type="InterPro" id="IPR010357">
    <property type="entry name" value="TXNDC17_dom"/>
</dbReference>
<dbReference type="PANTHER" id="PTHR12452">
    <property type="entry name" value="42-9-9 PROTEIN-RELATED"/>
    <property type="match status" value="1"/>
</dbReference>
<dbReference type="Gene3D" id="3.40.30.10">
    <property type="entry name" value="Glutaredoxin"/>
    <property type="match status" value="1"/>
</dbReference>
<evidence type="ECO:0000313" key="4">
    <source>
        <dbReference type="Proteomes" id="UP000094527"/>
    </source>
</evidence>
<gene>
    <name evidence="3" type="ORF">Ocin01_06252</name>
</gene>
<dbReference type="OrthoDB" id="78947at2759"/>
<protein>
    <submittedName>
        <fullName evidence="3">Thioredoxin domain-containing protein 17</fullName>
    </submittedName>
</protein>
<evidence type="ECO:0000259" key="2">
    <source>
        <dbReference type="Pfam" id="PF06110"/>
    </source>
</evidence>
<keyword evidence="4" id="KW-1185">Reference proteome</keyword>
<evidence type="ECO:0000256" key="1">
    <source>
        <dbReference type="ARBA" id="ARBA00008987"/>
    </source>
</evidence>
<dbReference type="PANTHER" id="PTHR12452:SF0">
    <property type="entry name" value="THIOREDOXIN DOMAIN-CONTAINING PROTEIN 17"/>
    <property type="match status" value="1"/>
</dbReference>
<feature type="domain" description="Thioredoxin" evidence="2">
    <location>
        <begin position="51"/>
        <end position="118"/>
    </location>
</feature>
<accession>A0A1D2N649</accession>
<dbReference type="Proteomes" id="UP000094527">
    <property type="component" value="Unassembled WGS sequence"/>
</dbReference>
<dbReference type="InterPro" id="IPR045108">
    <property type="entry name" value="TXNDC17-like"/>
</dbReference>
<comment type="similarity">
    <text evidence="1">Belongs to the thioredoxin family.</text>
</comment>
<dbReference type="Pfam" id="PF06110">
    <property type="entry name" value="TXD17-like_Trx"/>
    <property type="match status" value="1"/>
</dbReference>
<organism evidence="3 4">
    <name type="scientific">Orchesella cincta</name>
    <name type="common">Springtail</name>
    <name type="synonym">Podura cincta</name>
    <dbReference type="NCBI Taxonomy" id="48709"/>
    <lineage>
        <taxon>Eukaryota</taxon>
        <taxon>Metazoa</taxon>
        <taxon>Ecdysozoa</taxon>
        <taxon>Arthropoda</taxon>
        <taxon>Hexapoda</taxon>
        <taxon>Collembola</taxon>
        <taxon>Entomobryomorpha</taxon>
        <taxon>Entomobryoidea</taxon>
        <taxon>Orchesellidae</taxon>
        <taxon>Orchesellinae</taxon>
        <taxon>Orchesella</taxon>
    </lineage>
</organism>
<dbReference type="EMBL" id="LJIJ01000207">
    <property type="protein sequence ID" value="ODN00436.1"/>
    <property type="molecule type" value="Genomic_DNA"/>
</dbReference>
<evidence type="ECO:0000313" key="3">
    <source>
        <dbReference type="EMBL" id="ODN00436.1"/>
    </source>
</evidence>
<reference evidence="3 4" key="1">
    <citation type="journal article" date="2016" name="Genome Biol. Evol.">
        <title>Gene Family Evolution Reflects Adaptation to Soil Environmental Stressors in the Genome of the Collembolan Orchesella cincta.</title>
        <authorList>
            <person name="Faddeeva-Vakhrusheva A."/>
            <person name="Derks M.F."/>
            <person name="Anvar S.Y."/>
            <person name="Agamennone V."/>
            <person name="Suring W."/>
            <person name="Smit S."/>
            <person name="van Straalen N.M."/>
            <person name="Roelofs D."/>
        </authorList>
    </citation>
    <scope>NUCLEOTIDE SEQUENCE [LARGE SCALE GENOMIC DNA]</scope>
    <source>
        <tissue evidence="3">Mixed pool</tissue>
    </source>
</reference>
<dbReference type="GO" id="GO:0005829">
    <property type="term" value="C:cytosol"/>
    <property type="evidence" value="ECO:0007669"/>
    <property type="project" value="TreeGrafter"/>
</dbReference>
<proteinExistence type="inferred from homology"/>
<dbReference type="GO" id="GO:0047134">
    <property type="term" value="F:protein-disulfide reductase [NAD(P)H] activity"/>
    <property type="evidence" value="ECO:0007669"/>
    <property type="project" value="InterPro"/>
</dbReference>
<dbReference type="AlphaFoldDB" id="A0A1D2N649"/>
<sequence length="119" mass="13530">MKKKVAELTADKKAKKDLVMTMQTVRVGVWIVGNLDILANAVEDVWKTIQTSKKLPDMGCLIRVKVGSKEEWKGIKDNPFKKDEKLKIRTVPTLIRWGTTQRLSGPDILKIDNVMILLE</sequence>
<name>A0A1D2N649_ORCCI</name>